<evidence type="ECO:0000313" key="7">
    <source>
        <dbReference type="EMBL" id="AII14619.1"/>
    </source>
</evidence>
<organism evidence="7 8">
    <name type="scientific">Campylobacter iguaniorum</name>
    <dbReference type="NCBI Taxonomy" id="1244531"/>
    <lineage>
        <taxon>Bacteria</taxon>
        <taxon>Pseudomonadati</taxon>
        <taxon>Campylobacterota</taxon>
        <taxon>Epsilonproteobacteria</taxon>
        <taxon>Campylobacterales</taxon>
        <taxon>Campylobacteraceae</taxon>
        <taxon>Campylobacter</taxon>
    </lineage>
</organism>
<dbReference type="Proteomes" id="UP000028486">
    <property type="component" value="Chromosome"/>
</dbReference>
<keyword evidence="8" id="KW-1185">Reference proteome</keyword>
<dbReference type="EMBL" id="CP009043">
    <property type="protein sequence ID" value="AII14619.1"/>
    <property type="molecule type" value="Genomic_DNA"/>
</dbReference>
<dbReference type="PRINTS" id="PR00691">
    <property type="entry name" value="ADHESINB"/>
</dbReference>
<dbReference type="InterPro" id="IPR006127">
    <property type="entry name" value="ZnuA-like"/>
</dbReference>
<dbReference type="OrthoDB" id="9810636at2"/>
<protein>
    <submittedName>
        <fullName evidence="7">Putative Mn2+/Fe2+ ABC transporter, periplasmic substrate-binding protein</fullName>
    </submittedName>
</protein>
<dbReference type="KEGG" id="caj:CIG1485E_0774"/>
<comment type="subcellular location">
    <subcellularLocation>
        <location evidence="1">Cell envelope</location>
    </subcellularLocation>
</comment>
<accession>A0A076FFI9</accession>
<dbReference type="InterPro" id="IPR006128">
    <property type="entry name" value="Lipoprotein_PsaA-like"/>
</dbReference>
<dbReference type="GO" id="GO:0030001">
    <property type="term" value="P:metal ion transport"/>
    <property type="evidence" value="ECO:0007669"/>
    <property type="project" value="InterPro"/>
</dbReference>
<proteinExistence type="inferred from homology"/>
<evidence type="ECO:0000313" key="8">
    <source>
        <dbReference type="Proteomes" id="UP000028486"/>
    </source>
</evidence>
<keyword evidence="3 6" id="KW-0813">Transport</keyword>
<dbReference type="RefSeq" id="WP_038453916.1">
    <property type="nucleotide sequence ID" value="NZ_CP009043.1"/>
</dbReference>
<evidence type="ECO:0000256" key="1">
    <source>
        <dbReference type="ARBA" id="ARBA00004196"/>
    </source>
</evidence>
<sequence length="290" mass="32562">MRLIPIFLLILCVALSLNAKKLEVLTTFTIIDDMAKNVAGEAANVRCLAKFGADIHSYEATPKDIIKAKKSDIILYNGLNLELWIAKYLQNVSKPSFNLTDDIEPILIANGTYKGKPNPHAWMSLKNAQIYVRNIQNALSQSDPQNAWIYAKNADDYIAKLAKIEAKFRSKFEAIPKEKRYLVSSESAFSYLASEYGFKELYIWSVNSDEQGTTKQIKNLIDRVVNNKASVIFSESTISKKPAMTVANETGIRYGGVLYVDSLDAKVKTYIDLIDTTYTNIINGYSDEKN</sequence>
<dbReference type="Gene3D" id="3.40.50.1980">
    <property type="entry name" value="Nitrogenase molybdenum iron protein domain"/>
    <property type="match status" value="2"/>
</dbReference>
<gene>
    <name evidence="7" type="ORF">CIG1485E_0774</name>
</gene>
<dbReference type="eggNOG" id="COG0803">
    <property type="taxonomic scope" value="Bacteria"/>
</dbReference>
<dbReference type="InterPro" id="IPR006129">
    <property type="entry name" value="AdhesinB"/>
</dbReference>
<evidence type="ECO:0000256" key="5">
    <source>
        <dbReference type="ARBA" id="ARBA00022729"/>
    </source>
</evidence>
<dbReference type="PANTHER" id="PTHR42953:SF1">
    <property type="entry name" value="METAL-BINDING PROTEIN HI_0362-RELATED"/>
    <property type="match status" value="1"/>
</dbReference>
<keyword evidence="4" id="KW-0479">Metal-binding</keyword>
<dbReference type="InterPro" id="IPR050492">
    <property type="entry name" value="Bact_metal-bind_prot9"/>
</dbReference>
<dbReference type="SUPFAM" id="SSF53807">
    <property type="entry name" value="Helical backbone' metal receptor"/>
    <property type="match status" value="1"/>
</dbReference>
<dbReference type="PANTHER" id="PTHR42953">
    <property type="entry name" value="HIGH-AFFINITY ZINC UPTAKE SYSTEM PROTEIN ZNUA-RELATED"/>
    <property type="match status" value="1"/>
</dbReference>
<dbReference type="STRING" id="1244531.CIG2463D_0775"/>
<name>A0A076FFI9_9BACT</name>
<dbReference type="AlphaFoldDB" id="A0A076FFI9"/>
<evidence type="ECO:0000256" key="6">
    <source>
        <dbReference type="RuleBase" id="RU003512"/>
    </source>
</evidence>
<evidence type="ECO:0000256" key="2">
    <source>
        <dbReference type="ARBA" id="ARBA00011028"/>
    </source>
</evidence>
<evidence type="ECO:0000256" key="4">
    <source>
        <dbReference type="ARBA" id="ARBA00022723"/>
    </source>
</evidence>
<evidence type="ECO:0000256" key="3">
    <source>
        <dbReference type="ARBA" id="ARBA00022448"/>
    </source>
</evidence>
<dbReference type="PRINTS" id="PR00690">
    <property type="entry name" value="ADHESNFAMILY"/>
</dbReference>
<dbReference type="GO" id="GO:0030313">
    <property type="term" value="C:cell envelope"/>
    <property type="evidence" value="ECO:0007669"/>
    <property type="project" value="UniProtKB-SubCell"/>
</dbReference>
<reference evidence="8" key="1">
    <citation type="journal article" date="2014" name="Genome Announc.">
        <title>Complete Genome Sequence of Campylobacter iguaniorum Strain 1485ET, Isolated from a Bearded Dragon (Pogona vitticeps).</title>
        <authorList>
            <person name="Gilbert M.J."/>
            <person name="Miller W.G."/>
            <person name="Yee E."/>
            <person name="Kik M."/>
            <person name="Wagenaar J.A."/>
            <person name="Duim B."/>
        </authorList>
    </citation>
    <scope>NUCLEOTIDE SEQUENCE [LARGE SCALE GENOMIC DNA]</scope>
    <source>
        <strain evidence="8">1485E</strain>
    </source>
</reference>
<dbReference type="HOGENOM" id="CLU_016838_1_1_7"/>
<dbReference type="Pfam" id="PF01297">
    <property type="entry name" value="ZnuA"/>
    <property type="match status" value="1"/>
</dbReference>
<comment type="similarity">
    <text evidence="2 6">Belongs to the bacterial solute-binding protein 9 family.</text>
</comment>
<dbReference type="GO" id="GO:0007155">
    <property type="term" value="P:cell adhesion"/>
    <property type="evidence" value="ECO:0007669"/>
    <property type="project" value="InterPro"/>
</dbReference>
<dbReference type="GO" id="GO:0046872">
    <property type="term" value="F:metal ion binding"/>
    <property type="evidence" value="ECO:0007669"/>
    <property type="project" value="UniProtKB-KW"/>
</dbReference>
<keyword evidence="5" id="KW-0732">Signal</keyword>